<dbReference type="InterPro" id="IPR002401">
    <property type="entry name" value="Cyt_P450_E_grp-I"/>
</dbReference>
<dbReference type="CDD" id="cd11072">
    <property type="entry name" value="CYP71-like"/>
    <property type="match status" value="1"/>
</dbReference>
<dbReference type="Pfam" id="PF00067">
    <property type="entry name" value="p450"/>
    <property type="match status" value="1"/>
</dbReference>
<keyword evidence="5 9" id="KW-0560">Oxidoreductase</keyword>
<evidence type="ECO:0000256" key="7">
    <source>
        <dbReference type="ARBA" id="ARBA00023033"/>
    </source>
</evidence>
<dbReference type="PROSITE" id="PS00086">
    <property type="entry name" value="CYTOCHROME_P450"/>
    <property type="match status" value="1"/>
</dbReference>
<keyword evidence="4 8" id="KW-0479">Metal-binding</keyword>
<dbReference type="InterPro" id="IPR001128">
    <property type="entry name" value="Cyt_P450"/>
</dbReference>
<dbReference type="PANTHER" id="PTHR47955">
    <property type="entry name" value="CYTOCHROME P450 FAMILY 71 PROTEIN"/>
    <property type="match status" value="1"/>
</dbReference>
<dbReference type="SUPFAM" id="SSF48264">
    <property type="entry name" value="Cytochrome P450"/>
    <property type="match status" value="1"/>
</dbReference>
<dbReference type="AlphaFoldDB" id="A0A6J1G094"/>
<dbReference type="GO" id="GO:0005506">
    <property type="term" value="F:iron ion binding"/>
    <property type="evidence" value="ECO:0007669"/>
    <property type="project" value="InterPro"/>
</dbReference>
<evidence type="ECO:0000256" key="3">
    <source>
        <dbReference type="ARBA" id="ARBA00022617"/>
    </source>
</evidence>
<keyword evidence="6 8" id="KW-0408">Iron</keyword>
<dbReference type="Gene3D" id="1.10.630.10">
    <property type="entry name" value="Cytochrome P450"/>
    <property type="match status" value="1"/>
</dbReference>
<evidence type="ECO:0000256" key="6">
    <source>
        <dbReference type="ARBA" id="ARBA00023004"/>
    </source>
</evidence>
<keyword evidence="3 8" id="KW-0349">Heme</keyword>
<gene>
    <name evidence="11 12" type="primary">LOC111449540</name>
</gene>
<evidence type="ECO:0000256" key="1">
    <source>
        <dbReference type="ARBA" id="ARBA00001971"/>
    </source>
</evidence>
<dbReference type="GO" id="GO:0004497">
    <property type="term" value="F:monooxygenase activity"/>
    <property type="evidence" value="ECO:0007669"/>
    <property type="project" value="UniProtKB-KW"/>
</dbReference>
<evidence type="ECO:0000313" key="10">
    <source>
        <dbReference type="Proteomes" id="UP000504609"/>
    </source>
</evidence>
<dbReference type="InterPro" id="IPR017972">
    <property type="entry name" value="Cyt_P450_CS"/>
</dbReference>
<evidence type="ECO:0000256" key="4">
    <source>
        <dbReference type="ARBA" id="ARBA00022723"/>
    </source>
</evidence>
<dbReference type="PANTHER" id="PTHR47955:SF19">
    <property type="entry name" value="CYTOCHROME P450 71A9-LIKE ISOFORM X1"/>
    <property type="match status" value="1"/>
</dbReference>
<dbReference type="RefSeq" id="XP_022945237.1">
    <property type="nucleotide sequence ID" value="XM_023089469.1"/>
</dbReference>
<accession>A0A6J1G094</accession>
<feature type="binding site" description="axial binding residue" evidence="8">
    <location>
        <position position="446"/>
    </location>
    <ligand>
        <name>heme</name>
        <dbReference type="ChEBI" id="CHEBI:30413"/>
    </ligand>
    <ligandPart>
        <name>Fe</name>
        <dbReference type="ChEBI" id="CHEBI:18248"/>
    </ligandPart>
</feature>
<proteinExistence type="inferred from homology"/>
<sequence>MLGLDRMMHSLSIWVVSLLLLLFFLLLKTKTHNKKLPPGPPKLPLLGHLHLIGSLPHRSLWKLSRTYGPIMLLKLGSIPTIVISSAAAAREVLQVHDLACCSRPRLAASARFSYNFLDIGLSPYSDHWREVRKICVLELFSARRVQSFKSIREEEVALLLKSISQSSSLEIPVDLSEESYTFTANITTRIAFGKSFRGSGLDNGNFHQVIRRAIAALGSLSMTDFFPNVGWVIDRLSGVSGRLEKSFAELDAFLQQVVDDHINFKATSQNEENIVDVLLEMERDCSKPNALQLTRDCIKALIMDIFIAGVNPGAGTIIWAMTELVRNPRVMKKLQDEIRTSVKENQVKENDLEKLQYLKMVMKEVLRLHAPAPLLLPRETLSHFKLNGYDIDLKAHLYVNVWAIGRDLDYWTNPEEFLPERFIGSTIDYKGQNFEYLPFGAGRRICPGMNMGIVTMELALANLLLLFDWKLPNGMKDVDMEEDAGLTVSKKLPLKLIPVGY</sequence>
<evidence type="ECO:0000256" key="2">
    <source>
        <dbReference type="ARBA" id="ARBA00010617"/>
    </source>
</evidence>
<dbReference type="PRINTS" id="PR00463">
    <property type="entry name" value="EP450I"/>
</dbReference>
<dbReference type="Proteomes" id="UP000504609">
    <property type="component" value="Unplaced"/>
</dbReference>
<dbReference type="FunFam" id="1.10.630.10:FF:000011">
    <property type="entry name" value="Cytochrome P450 83B1"/>
    <property type="match status" value="1"/>
</dbReference>
<dbReference type="GeneID" id="111449540"/>
<comment type="cofactor">
    <cofactor evidence="1 8">
        <name>heme</name>
        <dbReference type="ChEBI" id="CHEBI:30413"/>
    </cofactor>
</comment>
<evidence type="ECO:0000256" key="9">
    <source>
        <dbReference type="RuleBase" id="RU000461"/>
    </source>
</evidence>
<name>A0A6J1G094_CUCMO</name>
<dbReference type="SMR" id="A0A6J1G094"/>
<comment type="similarity">
    <text evidence="2 9">Belongs to the cytochrome P450 family.</text>
</comment>
<dbReference type="RefSeq" id="XP_022945238.1">
    <property type="nucleotide sequence ID" value="XM_023089470.1"/>
</dbReference>
<dbReference type="GO" id="GO:0016705">
    <property type="term" value="F:oxidoreductase activity, acting on paired donors, with incorporation or reduction of molecular oxygen"/>
    <property type="evidence" value="ECO:0007669"/>
    <property type="project" value="InterPro"/>
</dbReference>
<dbReference type="PRINTS" id="PR00385">
    <property type="entry name" value="P450"/>
</dbReference>
<dbReference type="InterPro" id="IPR036396">
    <property type="entry name" value="Cyt_P450_sf"/>
</dbReference>
<organism evidence="10 12">
    <name type="scientific">Cucurbita moschata</name>
    <name type="common">Winter crookneck squash</name>
    <name type="synonym">Cucurbita pepo var. moschata</name>
    <dbReference type="NCBI Taxonomy" id="3662"/>
    <lineage>
        <taxon>Eukaryota</taxon>
        <taxon>Viridiplantae</taxon>
        <taxon>Streptophyta</taxon>
        <taxon>Embryophyta</taxon>
        <taxon>Tracheophyta</taxon>
        <taxon>Spermatophyta</taxon>
        <taxon>Magnoliopsida</taxon>
        <taxon>eudicotyledons</taxon>
        <taxon>Gunneridae</taxon>
        <taxon>Pentapetalae</taxon>
        <taxon>rosids</taxon>
        <taxon>fabids</taxon>
        <taxon>Cucurbitales</taxon>
        <taxon>Cucurbitaceae</taxon>
        <taxon>Cucurbiteae</taxon>
        <taxon>Cucurbita</taxon>
    </lineage>
</organism>
<dbReference type="KEGG" id="cmos:111449540"/>
<dbReference type="GO" id="GO:0020037">
    <property type="term" value="F:heme binding"/>
    <property type="evidence" value="ECO:0007669"/>
    <property type="project" value="InterPro"/>
</dbReference>
<keyword evidence="10" id="KW-1185">Reference proteome</keyword>
<evidence type="ECO:0000256" key="5">
    <source>
        <dbReference type="ARBA" id="ARBA00023002"/>
    </source>
</evidence>
<protein>
    <submittedName>
        <fullName evidence="11 12">Cytochrome P450 71B37-like</fullName>
    </submittedName>
</protein>
<evidence type="ECO:0000256" key="8">
    <source>
        <dbReference type="PIRSR" id="PIRSR602401-1"/>
    </source>
</evidence>
<evidence type="ECO:0000313" key="12">
    <source>
        <dbReference type="RefSeq" id="XP_022945238.1"/>
    </source>
</evidence>
<evidence type="ECO:0000313" key="11">
    <source>
        <dbReference type="RefSeq" id="XP_022945237.1"/>
    </source>
</evidence>
<reference evidence="11 12" key="1">
    <citation type="submission" date="2025-04" db="UniProtKB">
        <authorList>
            <consortium name="RefSeq"/>
        </authorList>
    </citation>
    <scope>IDENTIFICATION</scope>
    <source>
        <tissue evidence="11 12">Young leaves</tissue>
    </source>
</reference>
<keyword evidence="7 9" id="KW-0503">Monooxygenase</keyword>